<dbReference type="SUPFAM" id="SSF48576">
    <property type="entry name" value="Terpenoid synthases"/>
    <property type="match status" value="2"/>
</dbReference>
<dbReference type="EC" id="4.2.3.-" evidence="2"/>
<proteinExistence type="inferred from homology"/>
<reference evidence="3" key="1">
    <citation type="submission" date="2022-10" db="EMBL/GenBank/DDBJ databases">
        <title>The complete genomes of actinobacterial strains from the NBC collection.</title>
        <authorList>
            <person name="Joergensen T.S."/>
            <person name="Alvarez Arevalo M."/>
            <person name="Sterndorff E.B."/>
            <person name="Faurdal D."/>
            <person name="Vuksanovic O."/>
            <person name="Mourched A.-S."/>
            <person name="Charusanti P."/>
            <person name="Shaw S."/>
            <person name="Blin K."/>
            <person name="Weber T."/>
        </authorList>
    </citation>
    <scope>NUCLEOTIDE SEQUENCE</scope>
    <source>
        <strain evidence="3">NBC_00049</strain>
    </source>
</reference>
<dbReference type="SFLD" id="SFLDG01020">
    <property type="entry name" value="Terpene_Cyclase_Like_2"/>
    <property type="match status" value="2"/>
</dbReference>
<accession>A0AAU2K0C7</accession>
<dbReference type="EMBL" id="CP108264">
    <property type="protein sequence ID" value="WTU77199.1"/>
    <property type="molecule type" value="Genomic_DNA"/>
</dbReference>
<dbReference type="InterPro" id="IPR008949">
    <property type="entry name" value="Isoprenoid_synthase_dom_sf"/>
</dbReference>
<dbReference type="Gene3D" id="1.10.600.10">
    <property type="entry name" value="Farnesyl Diphosphate Synthase"/>
    <property type="match status" value="2"/>
</dbReference>
<gene>
    <name evidence="3" type="ORF">OG327_29830</name>
</gene>
<organism evidence="3">
    <name type="scientific">Streptomyces sp. NBC_00049</name>
    <dbReference type="NCBI Taxonomy" id="2903617"/>
    <lineage>
        <taxon>Bacteria</taxon>
        <taxon>Bacillati</taxon>
        <taxon>Actinomycetota</taxon>
        <taxon>Actinomycetes</taxon>
        <taxon>Kitasatosporales</taxon>
        <taxon>Streptomycetaceae</taxon>
        <taxon>Streptomyces</taxon>
    </lineage>
</organism>
<dbReference type="GO" id="GO:0046872">
    <property type="term" value="F:metal ion binding"/>
    <property type="evidence" value="ECO:0007669"/>
    <property type="project" value="UniProtKB-KW"/>
</dbReference>
<comment type="cofactor">
    <cofactor evidence="2">
        <name>Mg(2+)</name>
        <dbReference type="ChEBI" id="CHEBI:18420"/>
    </cofactor>
</comment>
<name>A0AAU2K0C7_9ACTN</name>
<keyword evidence="2" id="KW-0460">Magnesium</keyword>
<dbReference type="GO" id="GO:0010333">
    <property type="term" value="F:terpene synthase activity"/>
    <property type="evidence" value="ECO:0007669"/>
    <property type="project" value="InterPro"/>
</dbReference>
<protein>
    <recommendedName>
        <fullName evidence="2">Terpene synthase</fullName>
        <ecNumber evidence="2">4.2.3.-</ecNumber>
    </recommendedName>
</protein>
<keyword evidence="1 2" id="KW-0456">Lyase</keyword>
<dbReference type="InterPro" id="IPR034686">
    <property type="entry name" value="Terpene_cyclase-like_2"/>
</dbReference>
<keyword evidence="2" id="KW-0479">Metal-binding</keyword>
<dbReference type="Pfam" id="PF19086">
    <property type="entry name" value="Terpene_syn_C_2"/>
    <property type="match status" value="2"/>
</dbReference>
<dbReference type="SFLD" id="SFLDS00005">
    <property type="entry name" value="Isoprenoid_Synthase_Type_I"/>
    <property type="match status" value="2"/>
</dbReference>
<dbReference type="PANTHER" id="PTHR35201">
    <property type="entry name" value="TERPENE SYNTHASE"/>
    <property type="match status" value="1"/>
</dbReference>
<comment type="similarity">
    <text evidence="2">Belongs to the terpene synthase family.</text>
</comment>
<dbReference type="PANTHER" id="PTHR35201:SF4">
    <property type="entry name" value="BETA-PINACENE SYNTHASE-RELATED"/>
    <property type="match status" value="1"/>
</dbReference>
<evidence type="ECO:0000256" key="1">
    <source>
        <dbReference type="ARBA" id="ARBA00023239"/>
    </source>
</evidence>
<dbReference type="AlphaFoldDB" id="A0AAU2K0C7"/>
<sequence length="758" mass="84195">MTTRQEQPFELPEFYLPHPARLNPHLEPARTHTRAWAGRFGMLEGSGVWEPADLEAHDYALLCAYTHPECDGPTLSLVTDWYVWVFFFDDWFLKLFKHSGNRTAGRDALERLALFMPADPATPMPEPGNPVEAGLADLWLRTVPGHSADWIGRFTLSTHDLLHVSLWELDNMTIGRVSNPVEYVEQRRKVGGAPWSAGLVEHAVGVELPPSVVGERALRVLRDCFADSVHFRNDLFSYEREIGKEGELSNGVLVLERFFGCTTQEAADRLNDMLTSRLQQFESTFFTELPPLFAEKGLDPAGILAVLTYARGLQDWQSGGHEWHMRSSRYMNGRPGRADAGPPGWLRGPTGRGTTGANVKALLGLTGGARRVRRYGNTPRAVGPSVIPEFHLPYRNVLNPHLAGARERLIDWNRTMGLFDEGIWWEEKARGYDFALCSAGIDPDCSAEVLDISAGWLSWGTYADDSYPMLFGTGRGLAAARAQTARLRACMPLDLSPAPPPVNAMERGLADLWRRTATPLGARGRELFRTAMDRVLDSWHWELENQAANRVPDPVDYLEMRRVTFGSPMTIALARMAHLDVVPQEVYASSAVQSLEAAAFDYSALMNDVFSYQKEVEYEGELHNCLVVAENFFACDYPTALRIVTGLMTSRMEQFEHVVARELPVMYEDHGLDAAARAALDRHAEELKRWMAGIHAWHVGTKRYREEDLRRHHAHRPAAAAGAVAGAPYAGAVAAAVGDPRGGGGPPLPAPAHHAAWA</sequence>
<evidence type="ECO:0000313" key="3">
    <source>
        <dbReference type="EMBL" id="WTU77199.1"/>
    </source>
</evidence>
<evidence type="ECO:0000256" key="2">
    <source>
        <dbReference type="RuleBase" id="RU366034"/>
    </source>
</evidence>